<dbReference type="Proteomes" id="UP000585614">
    <property type="component" value="Unassembled WGS sequence"/>
</dbReference>
<feature type="region of interest" description="Disordered" evidence="1">
    <location>
        <begin position="30"/>
        <end position="50"/>
    </location>
</feature>
<comment type="caution">
    <text evidence="2">The sequence shown here is derived from an EMBL/GenBank/DDBJ whole genome shotgun (WGS) entry which is preliminary data.</text>
</comment>
<evidence type="ECO:0000313" key="3">
    <source>
        <dbReference type="Proteomes" id="UP000585614"/>
    </source>
</evidence>
<organism evidence="2 3">
    <name type="scientific">Rhinolophus ferrumequinum</name>
    <name type="common">Greater horseshoe bat</name>
    <dbReference type="NCBI Taxonomy" id="59479"/>
    <lineage>
        <taxon>Eukaryota</taxon>
        <taxon>Metazoa</taxon>
        <taxon>Chordata</taxon>
        <taxon>Craniata</taxon>
        <taxon>Vertebrata</taxon>
        <taxon>Euteleostomi</taxon>
        <taxon>Mammalia</taxon>
        <taxon>Eutheria</taxon>
        <taxon>Laurasiatheria</taxon>
        <taxon>Chiroptera</taxon>
        <taxon>Yinpterochiroptera</taxon>
        <taxon>Rhinolophoidea</taxon>
        <taxon>Rhinolophidae</taxon>
        <taxon>Rhinolophinae</taxon>
        <taxon>Rhinolophus</taxon>
    </lineage>
</organism>
<dbReference type="EMBL" id="JACAGC010000027">
    <property type="protein sequence ID" value="KAF6274636.1"/>
    <property type="molecule type" value="Genomic_DNA"/>
</dbReference>
<accession>A0A7J7REU3</accession>
<proteinExistence type="predicted"/>
<evidence type="ECO:0000256" key="1">
    <source>
        <dbReference type="SAM" id="MobiDB-lite"/>
    </source>
</evidence>
<dbReference type="AlphaFoldDB" id="A0A7J7REU3"/>
<evidence type="ECO:0000313" key="2">
    <source>
        <dbReference type="EMBL" id="KAF6274636.1"/>
    </source>
</evidence>
<sequence length="153" mass="17012">MDVAATEISPKDSVEMDRWAIERGGVFHKDMPNDNVEVNGRQSDEQNSQTLSEYNKGAKELRADLTKKKLPLSKRALSTGFENLDVKEVKVVRGHPYTPYKRLRLDHPVLSWMQLGPALCPGLVSGALFASAPPDWSVPLRPPCLPLSSQHPI</sequence>
<reference evidence="2 3" key="1">
    <citation type="journal article" date="2020" name="Nature">
        <title>Six reference-quality genomes reveal evolution of bat adaptations.</title>
        <authorList>
            <person name="Jebb D."/>
            <person name="Huang Z."/>
            <person name="Pippel M."/>
            <person name="Hughes G.M."/>
            <person name="Lavrichenko K."/>
            <person name="Devanna P."/>
            <person name="Winkler S."/>
            <person name="Jermiin L.S."/>
            <person name="Skirmuntt E.C."/>
            <person name="Katzourakis A."/>
            <person name="Burkitt-Gray L."/>
            <person name="Ray D.A."/>
            <person name="Sullivan K.A.M."/>
            <person name="Roscito J.G."/>
            <person name="Kirilenko B.M."/>
            <person name="Davalos L.M."/>
            <person name="Corthals A.P."/>
            <person name="Power M.L."/>
            <person name="Jones G."/>
            <person name="Ransome R.D."/>
            <person name="Dechmann D.K.N."/>
            <person name="Locatelli A.G."/>
            <person name="Puechmaille S.J."/>
            <person name="Fedrigo O."/>
            <person name="Jarvis E.D."/>
            <person name="Hiller M."/>
            <person name="Vernes S.C."/>
            <person name="Myers E.W."/>
            <person name="Teeling E.C."/>
        </authorList>
    </citation>
    <scope>NUCLEOTIDE SEQUENCE [LARGE SCALE GENOMIC DNA]</scope>
    <source>
        <strain evidence="2">MRhiFer1</strain>
        <tissue evidence="2">Lung</tissue>
    </source>
</reference>
<protein>
    <submittedName>
        <fullName evidence="2">Uncharacterized protein</fullName>
    </submittedName>
</protein>
<name>A0A7J7REU3_RHIFE</name>
<gene>
    <name evidence="2" type="ORF">mRhiFer1_009473</name>
</gene>